<gene>
    <name evidence="2" type="ORF">EJ903_24165</name>
</gene>
<dbReference type="Pfam" id="PF14397">
    <property type="entry name" value="ATPgrasp_ST"/>
    <property type="match status" value="1"/>
</dbReference>
<dbReference type="InterPro" id="IPR039523">
    <property type="entry name" value="RimK-rel_E_lig_ATP-grasp"/>
</dbReference>
<reference evidence="2 3" key="1">
    <citation type="submission" date="2018-12" db="EMBL/GenBank/DDBJ databases">
        <authorList>
            <person name="Yang Y."/>
        </authorList>
    </citation>
    <scope>NUCLEOTIDE SEQUENCE [LARGE SCALE GENOMIC DNA]</scope>
    <source>
        <strain evidence="2 3">L-25-5w-1</strain>
    </source>
</reference>
<name>A0A431VAD2_9PROT</name>
<evidence type="ECO:0000259" key="1">
    <source>
        <dbReference type="Pfam" id="PF14397"/>
    </source>
</evidence>
<feature type="domain" description="Alpha-L-glutamate ligase-related protein ATP-grasp" evidence="1">
    <location>
        <begin position="149"/>
        <end position="388"/>
    </location>
</feature>
<accession>A0A431VAD2</accession>
<comment type="caution">
    <text evidence="2">The sequence shown here is derived from an EMBL/GenBank/DDBJ whole genome shotgun (WGS) entry which is preliminary data.</text>
</comment>
<sequence length="414" mass="43401">MVILPANVGGDVRLRRGSGENQGDMLRKLWRLSPWDGQGWGVCSDTSLAPLRRAAAAGFRGKVAPPLRLFLACADRSVWAAAAAVGASAFARANGLNAVTATLLFGDCLLSGATPVEAWVWRGVFGGRHPLPARAAGLLLSRLGDAAGHRLLADKAAAAERLARAGVAVPVLRAKVCRGDAPDEASMLTSGAVAGLFVKPRRGCGGRGAFSLVKEDDGWRVNGGPPTGWPRLRSRLLRLAATDDLLVQDRLTARLDLADLADAGRAPVLRLTSARAPGQPPFLHSALLNIPVPGRDSRHFLHGEIHAPINLTDGRIACGVSFARSQERLTALPWNGARLAGREISGFFDAAAMALIAAAVIPPLPLVSWDFIMTDDGPVLLEGNSVGNWILTNLAGRYDLDAGSPGALLAAWAA</sequence>
<protein>
    <recommendedName>
        <fullName evidence="1">Alpha-L-glutamate ligase-related protein ATP-grasp domain-containing protein</fullName>
    </recommendedName>
</protein>
<dbReference type="AlphaFoldDB" id="A0A431VAD2"/>
<organism evidence="2 3">
    <name type="scientific">Azospirillum griseum</name>
    <dbReference type="NCBI Taxonomy" id="2496639"/>
    <lineage>
        <taxon>Bacteria</taxon>
        <taxon>Pseudomonadati</taxon>
        <taxon>Pseudomonadota</taxon>
        <taxon>Alphaproteobacteria</taxon>
        <taxon>Rhodospirillales</taxon>
        <taxon>Azospirillaceae</taxon>
        <taxon>Azospirillum</taxon>
    </lineage>
</organism>
<keyword evidence="3" id="KW-1185">Reference proteome</keyword>
<evidence type="ECO:0000313" key="3">
    <source>
        <dbReference type="Proteomes" id="UP000277007"/>
    </source>
</evidence>
<evidence type="ECO:0000313" key="2">
    <source>
        <dbReference type="EMBL" id="RTR14182.1"/>
    </source>
</evidence>
<dbReference type="Proteomes" id="UP000277007">
    <property type="component" value="Unassembled WGS sequence"/>
</dbReference>
<dbReference type="EMBL" id="RXMA01000041">
    <property type="protein sequence ID" value="RTR14182.1"/>
    <property type="molecule type" value="Genomic_DNA"/>
</dbReference>
<proteinExistence type="predicted"/>